<dbReference type="EMBL" id="JARBDR010000141">
    <property type="protein sequence ID" value="KAJ8320888.1"/>
    <property type="molecule type" value="Genomic_DNA"/>
</dbReference>
<evidence type="ECO:0000313" key="11">
    <source>
        <dbReference type="EMBL" id="KAJ8320888.1"/>
    </source>
</evidence>
<evidence type="ECO:0000256" key="6">
    <source>
        <dbReference type="ARBA" id="ARBA00023273"/>
    </source>
</evidence>
<dbReference type="Pfam" id="PF22595">
    <property type="entry name" value="CFAP107"/>
    <property type="match status" value="1"/>
</dbReference>
<dbReference type="PANTHER" id="PTHR31180">
    <property type="entry name" value="CILIA- AND FLAGELLA-ASSOCIATED PROTEIN 107-RELATED"/>
    <property type="match status" value="1"/>
</dbReference>
<reference evidence="11 12" key="1">
    <citation type="submission" date="2022-12" db="EMBL/GenBank/DDBJ databases">
        <title>Chromosome-level genome of Tegillarca granosa.</title>
        <authorList>
            <person name="Kim J."/>
        </authorList>
    </citation>
    <scope>NUCLEOTIDE SEQUENCE [LARGE SCALE GENOMIC DNA]</scope>
    <source>
        <strain evidence="11">Teg-2019</strain>
        <tissue evidence="11">Adductor muscle</tissue>
    </source>
</reference>
<organism evidence="11 12">
    <name type="scientific">Tegillarca granosa</name>
    <name type="common">Malaysian cockle</name>
    <name type="synonym">Anadara granosa</name>
    <dbReference type="NCBI Taxonomy" id="220873"/>
    <lineage>
        <taxon>Eukaryota</taxon>
        <taxon>Metazoa</taxon>
        <taxon>Spiralia</taxon>
        <taxon>Lophotrochozoa</taxon>
        <taxon>Mollusca</taxon>
        <taxon>Bivalvia</taxon>
        <taxon>Autobranchia</taxon>
        <taxon>Pteriomorphia</taxon>
        <taxon>Arcoida</taxon>
        <taxon>Arcoidea</taxon>
        <taxon>Arcidae</taxon>
        <taxon>Tegillarca</taxon>
    </lineage>
</organism>
<dbReference type="EMBL" id="JARBDR010000141">
    <property type="protein sequence ID" value="KAJ8320010.1"/>
    <property type="molecule type" value="Genomic_DNA"/>
</dbReference>
<comment type="subunit">
    <text evidence="8">Microtubule inner protein component of sperm flagellar doublet microtubules.</text>
</comment>
<keyword evidence="3" id="KW-0282">Flagellum</keyword>
<proteinExistence type="predicted"/>
<keyword evidence="4" id="KW-0969">Cilium</keyword>
<gene>
    <name evidence="10" type="ORF">KUTeg_001597</name>
    <name evidence="11" type="ORF">KUTeg_002475</name>
</gene>
<keyword evidence="12" id="KW-1185">Reference proteome</keyword>
<comment type="function">
    <text evidence="7">Microtubule inner protein (MIP) part of the dynein-decorated doublet microtubules (DMTs) in cilia axoneme, which is required for motile cilia beating.</text>
</comment>
<name>A0ABQ9FUG2_TEGGR</name>
<evidence type="ECO:0000256" key="2">
    <source>
        <dbReference type="ARBA" id="ARBA00022490"/>
    </source>
</evidence>
<evidence type="ECO:0000256" key="5">
    <source>
        <dbReference type="ARBA" id="ARBA00023212"/>
    </source>
</evidence>
<evidence type="ECO:0000313" key="10">
    <source>
        <dbReference type="EMBL" id="KAJ8320010.1"/>
    </source>
</evidence>
<protein>
    <submittedName>
        <fullName evidence="11">Uncharacterized protein</fullName>
    </submittedName>
</protein>
<evidence type="ECO:0000256" key="3">
    <source>
        <dbReference type="ARBA" id="ARBA00022846"/>
    </source>
</evidence>
<dbReference type="InterPro" id="IPR037662">
    <property type="entry name" value="CFAP68/107"/>
</dbReference>
<keyword evidence="5" id="KW-0206">Cytoskeleton</keyword>
<keyword evidence="2" id="KW-0963">Cytoplasm</keyword>
<evidence type="ECO:0000256" key="1">
    <source>
        <dbReference type="ARBA" id="ARBA00004611"/>
    </source>
</evidence>
<comment type="subcellular location">
    <subcellularLocation>
        <location evidence="1">Cytoplasm</location>
        <location evidence="1">Cytoskeleton</location>
        <location evidence="1">Flagellum axoneme</location>
    </subcellularLocation>
</comment>
<feature type="region of interest" description="Disordered" evidence="9">
    <location>
        <begin position="204"/>
        <end position="223"/>
    </location>
</feature>
<dbReference type="Proteomes" id="UP001217089">
    <property type="component" value="Unassembled WGS sequence"/>
</dbReference>
<comment type="caution">
    <text evidence="11">The sequence shown here is derived from an EMBL/GenBank/DDBJ whole genome shotgun (WGS) entry which is preliminary data.</text>
</comment>
<evidence type="ECO:0000256" key="4">
    <source>
        <dbReference type="ARBA" id="ARBA00023069"/>
    </source>
</evidence>
<keyword evidence="6" id="KW-0966">Cell projection</keyword>
<dbReference type="InterPro" id="IPR054709">
    <property type="entry name" value="CFAP107"/>
</dbReference>
<evidence type="ECO:0000256" key="9">
    <source>
        <dbReference type="SAM" id="MobiDB-lite"/>
    </source>
</evidence>
<evidence type="ECO:0000256" key="7">
    <source>
        <dbReference type="ARBA" id="ARBA00035003"/>
    </source>
</evidence>
<accession>A0ABQ9FUG2</accession>
<evidence type="ECO:0000313" key="12">
    <source>
        <dbReference type="Proteomes" id="UP001217089"/>
    </source>
</evidence>
<evidence type="ECO:0000256" key="8">
    <source>
        <dbReference type="ARBA" id="ARBA00046435"/>
    </source>
</evidence>
<sequence length="223" mass="25886">MAQGDPGKWNLPGWRIEQKYSPGVLIGNWSEERYNFQRGTTKHNSTHRIDFRNYGAQKPDVIVRRKALMQNNGVGPEYLFHHHGSRYSNNMISWYDEHYNGRWKENPVPYKPRQWNSHTLSWALEKSDHPLQGSATNFGLLDSKKKRWDDQVADETKGDFVTTYRNSYIRSATQPVSFRYAIPRDRSTSLHPYNKINKDLHLRNSPTIKAPESAPPMVAASVS</sequence>
<dbReference type="PANTHER" id="PTHR31180:SF2">
    <property type="entry name" value="CILIA- AND FLAGELLA-ASSOCIATED PROTEIN 107"/>
    <property type="match status" value="1"/>
</dbReference>